<feature type="compositionally biased region" description="Basic residues" evidence="1">
    <location>
        <begin position="37"/>
        <end position="47"/>
    </location>
</feature>
<evidence type="ECO:0000313" key="3">
    <source>
        <dbReference type="Proteomes" id="UP000823388"/>
    </source>
</evidence>
<feature type="region of interest" description="Disordered" evidence="1">
    <location>
        <begin position="184"/>
        <end position="229"/>
    </location>
</feature>
<feature type="region of interest" description="Disordered" evidence="1">
    <location>
        <begin position="1"/>
        <end position="60"/>
    </location>
</feature>
<feature type="compositionally biased region" description="Low complexity" evidence="1">
    <location>
        <begin position="184"/>
        <end position="193"/>
    </location>
</feature>
<evidence type="ECO:0000256" key="1">
    <source>
        <dbReference type="SAM" id="MobiDB-lite"/>
    </source>
</evidence>
<feature type="compositionally biased region" description="Low complexity" evidence="1">
    <location>
        <begin position="419"/>
        <end position="432"/>
    </location>
</feature>
<feature type="compositionally biased region" description="Low complexity" evidence="1">
    <location>
        <begin position="322"/>
        <end position="336"/>
    </location>
</feature>
<dbReference type="AlphaFoldDB" id="A0A8T0XMK9"/>
<keyword evidence="3" id="KW-1185">Reference proteome</keyword>
<protein>
    <submittedName>
        <fullName evidence="2">Uncharacterized protein</fullName>
    </submittedName>
</protein>
<feature type="region of interest" description="Disordered" evidence="1">
    <location>
        <begin position="73"/>
        <end position="168"/>
    </location>
</feature>
<feature type="compositionally biased region" description="Basic residues" evidence="1">
    <location>
        <begin position="98"/>
        <end position="108"/>
    </location>
</feature>
<feature type="region of interest" description="Disordered" evidence="1">
    <location>
        <begin position="322"/>
        <end position="458"/>
    </location>
</feature>
<reference evidence="2" key="1">
    <citation type="submission" date="2020-05" db="EMBL/GenBank/DDBJ databases">
        <title>WGS assembly of Panicum virgatum.</title>
        <authorList>
            <person name="Lovell J.T."/>
            <person name="Jenkins J."/>
            <person name="Shu S."/>
            <person name="Juenger T.E."/>
            <person name="Schmutz J."/>
        </authorList>
    </citation>
    <scope>NUCLEOTIDE SEQUENCE</scope>
    <source>
        <strain evidence="2">AP13</strain>
    </source>
</reference>
<name>A0A8T0XMK9_PANVG</name>
<feature type="compositionally biased region" description="Basic residues" evidence="1">
    <location>
        <begin position="1"/>
        <end position="10"/>
    </location>
</feature>
<gene>
    <name evidence="2" type="ORF">PVAP13_1KG431505</name>
</gene>
<organism evidence="2 3">
    <name type="scientific">Panicum virgatum</name>
    <name type="common">Blackwell switchgrass</name>
    <dbReference type="NCBI Taxonomy" id="38727"/>
    <lineage>
        <taxon>Eukaryota</taxon>
        <taxon>Viridiplantae</taxon>
        <taxon>Streptophyta</taxon>
        <taxon>Embryophyta</taxon>
        <taxon>Tracheophyta</taxon>
        <taxon>Spermatophyta</taxon>
        <taxon>Magnoliopsida</taxon>
        <taxon>Liliopsida</taxon>
        <taxon>Poales</taxon>
        <taxon>Poaceae</taxon>
        <taxon>PACMAD clade</taxon>
        <taxon>Panicoideae</taxon>
        <taxon>Panicodae</taxon>
        <taxon>Paniceae</taxon>
        <taxon>Panicinae</taxon>
        <taxon>Panicum</taxon>
        <taxon>Panicum sect. Hiantes</taxon>
    </lineage>
</organism>
<sequence length="458" mass="48746">MRPALPRRRVQSAVRAGPLPERRPAGGEGAVAQPAAHRPHRARHPQRVRPERHAHARRPRLVRRLLRRQVRRQLVPHADRHRQPRAAVPPAVLLGRARPLHRAHRRRLPQLPGRRPGRPRDRRPRQGRAPRQGAHPALHARDRAHLHARVPSHLPPRRWHQEDGRAPARRAVLQHVDAGPASDVRAAAPAADALPPPAVHRAPGDAAARGRRAHRAPAGPHGPAAARGVRRAPLRGALAPVEHAAQQGPLLPPHGGAGAPVRGAPVVRRRLPLEEPGDHRRGAHHLRHARVLPQPHPAHLLRVQVPAGPVELPVPAEAPVARGHQGVARRAGAPGRAGRGVRRVPDGAAARGGAHAARPAAEPRGADPGDGRRRRGARRAGPVRDDVAGPPRHGHVPPVVPVPCGDHLPGAVPGGGAADGVLRDAPPGAPAEAARRADQLLPPTALQGRLPALIGDSP</sequence>
<feature type="compositionally biased region" description="Low complexity" evidence="1">
    <location>
        <begin position="346"/>
        <end position="363"/>
    </location>
</feature>
<evidence type="ECO:0000313" key="2">
    <source>
        <dbReference type="EMBL" id="KAG2660375.1"/>
    </source>
</evidence>
<dbReference type="Proteomes" id="UP000823388">
    <property type="component" value="Chromosome 1K"/>
</dbReference>
<accession>A0A8T0XMK9</accession>
<feature type="compositionally biased region" description="Basic residues" evidence="1">
    <location>
        <begin position="115"/>
        <end position="128"/>
    </location>
</feature>
<feature type="compositionally biased region" description="Basic residues" evidence="1">
    <location>
        <begin position="146"/>
        <end position="158"/>
    </location>
</feature>
<comment type="caution">
    <text evidence="2">The sequence shown here is derived from an EMBL/GenBank/DDBJ whole genome shotgun (WGS) entry which is preliminary data.</text>
</comment>
<dbReference type="EMBL" id="CM029037">
    <property type="protein sequence ID" value="KAG2660375.1"/>
    <property type="molecule type" value="Genomic_DNA"/>
</dbReference>
<proteinExistence type="predicted"/>
<feature type="compositionally biased region" description="Low complexity" evidence="1">
    <location>
        <begin position="216"/>
        <end position="227"/>
    </location>
</feature>